<protein>
    <submittedName>
        <fullName evidence="2">Ribbon-helix-helix protein, copG family (Modular protein)</fullName>
    </submittedName>
</protein>
<reference evidence="2 3" key="1">
    <citation type="submission" date="2019-01" db="EMBL/GenBank/DDBJ databases">
        <authorList>
            <person name="Brito A."/>
        </authorList>
    </citation>
    <scope>NUCLEOTIDE SEQUENCE [LARGE SCALE GENOMIC DNA]</scope>
    <source>
        <strain evidence="2">1</strain>
    </source>
</reference>
<dbReference type="EMBL" id="CAACVJ010000501">
    <property type="protein sequence ID" value="VEP17096.1"/>
    <property type="molecule type" value="Genomic_DNA"/>
</dbReference>
<gene>
    <name evidence="2" type="ORF">H1P_550007</name>
</gene>
<accession>A0A563W091</accession>
<organism evidence="2 3">
    <name type="scientific">Hyella patelloides LEGE 07179</name>
    <dbReference type="NCBI Taxonomy" id="945734"/>
    <lineage>
        <taxon>Bacteria</taxon>
        <taxon>Bacillati</taxon>
        <taxon>Cyanobacteriota</taxon>
        <taxon>Cyanophyceae</taxon>
        <taxon>Pleurocapsales</taxon>
        <taxon>Hyellaceae</taxon>
        <taxon>Hyella</taxon>
    </lineage>
</organism>
<evidence type="ECO:0000313" key="3">
    <source>
        <dbReference type="Proteomes" id="UP000320055"/>
    </source>
</evidence>
<sequence length="64" mass="7523">MLLIMSAQENKMTRINITIPEGLLEEFKKYCEIECRPVSAQIQYLIKQALKEQNNFKEEAMSKD</sequence>
<dbReference type="InterPro" id="IPR012869">
    <property type="entry name" value="RHH_5"/>
</dbReference>
<keyword evidence="3" id="KW-1185">Reference proteome</keyword>
<dbReference type="AlphaFoldDB" id="A0A563W091"/>
<dbReference type="InterPro" id="IPR010985">
    <property type="entry name" value="Ribbon_hlx_hlx"/>
</dbReference>
<dbReference type="Pfam" id="PF07878">
    <property type="entry name" value="RHH_5"/>
    <property type="match status" value="1"/>
</dbReference>
<evidence type="ECO:0000313" key="2">
    <source>
        <dbReference type="EMBL" id="VEP17096.1"/>
    </source>
</evidence>
<proteinExistence type="predicted"/>
<dbReference type="Gene3D" id="1.10.1220.10">
    <property type="entry name" value="Met repressor-like"/>
    <property type="match status" value="1"/>
</dbReference>
<evidence type="ECO:0000259" key="1">
    <source>
        <dbReference type="Pfam" id="PF07878"/>
    </source>
</evidence>
<name>A0A563W091_9CYAN</name>
<dbReference type="Proteomes" id="UP000320055">
    <property type="component" value="Unassembled WGS sequence"/>
</dbReference>
<dbReference type="SUPFAM" id="SSF47598">
    <property type="entry name" value="Ribbon-helix-helix"/>
    <property type="match status" value="1"/>
</dbReference>
<feature type="domain" description="CopG-like ribbon-helix-helix" evidence="1">
    <location>
        <begin position="12"/>
        <end position="52"/>
    </location>
</feature>
<dbReference type="InterPro" id="IPR013321">
    <property type="entry name" value="Arc_rbn_hlx_hlx"/>
</dbReference>
<dbReference type="GO" id="GO:0006355">
    <property type="term" value="P:regulation of DNA-templated transcription"/>
    <property type="evidence" value="ECO:0007669"/>
    <property type="project" value="InterPro"/>
</dbReference>